<feature type="domain" description="PAC" evidence="2">
    <location>
        <begin position="80"/>
        <end position="134"/>
    </location>
</feature>
<dbReference type="PROSITE" id="PS50883">
    <property type="entry name" value="EAL"/>
    <property type="match status" value="1"/>
</dbReference>
<dbReference type="InterPro" id="IPR000160">
    <property type="entry name" value="GGDEF_dom"/>
</dbReference>
<feature type="domain" description="GGDEF" evidence="4">
    <location>
        <begin position="178"/>
        <end position="317"/>
    </location>
</feature>
<protein>
    <recommendedName>
        <fullName evidence="7">PAS domain S-box-containing protein/diguanylate cyclase (GGDEF) domain-containing protein</fullName>
    </recommendedName>
</protein>
<evidence type="ECO:0000313" key="5">
    <source>
        <dbReference type="EMBL" id="GGD02441.1"/>
    </source>
</evidence>
<dbReference type="SMART" id="SM00052">
    <property type="entry name" value="EAL"/>
    <property type="match status" value="1"/>
</dbReference>
<dbReference type="SMART" id="SM00267">
    <property type="entry name" value="GGDEF"/>
    <property type="match status" value="1"/>
</dbReference>
<dbReference type="NCBIfam" id="TIGR00229">
    <property type="entry name" value="sensory_box"/>
    <property type="match status" value="1"/>
</dbReference>
<feature type="domain" description="PAS" evidence="1">
    <location>
        <begin position="34"/>
        <end position="79"/>
    </location>
</feature>
<dbReference type="Gene3D" id="3.30.70.270">
    <property type="match status" value="1"/>
</dbReference>
<dbReference type="EMBL" id="BMFF01000004">
    <property type="protein sequence ID" value="GGD02441.1"/>
    <property type="molecule type" value="Genomic_DNA"/>
</dbReference>
<evidence type="ECO:0000259" key="3">
    <source>
        <dbReference type="PROSITE" id="PS50883"/>
    </source>
</evidence>
<dbReference type="SUPFAM" id="SSF141868">
    <property type="entry name" value="EAL domain-like"/>
    <property type="match status" value="1"/>
</dbReference>
<dbReference type="InterPro" id="IPR035965">
    <property type="entry name" value="PAS-like_dom_sf"/>
</dbReference>
<dbReference type="PROSITE" id="PS50112">
    <property type="entry name" value="PAS"/>
    <property type="match status" value="1"/>
</dbReference>
<dbReference type="Proteomes" id="UP000638188">
    <property type="component" value="Unassembled WGS sequence"/>
</dbReference>
<dbReference type="CDD" id="cd00130">
    <property type="entry name" value="PAS"/>
    <property type="match status" value="1"/>
</dbReference>
<evidence type="ECO:0000259" key="2">
    <source>
        <dbReference type="PROSITE" id="PS50113"/>
    </source>
</evidence>
<dbReference type="InterPro" id="IPR001633">
    <property type="entry name" value="EAL_dom"/>
</dbReference>
<dbReference type="InterPro" id="IPR000700">
    <property type="entry name" value="PAS-assoc_C"/>
</dbReference>
<dbReference type="SUPFAM" id="SSF55785">
    <property type="entry name" value="PYP-like sensor domain (PAS domain)"/>
    <property type="match status" value="1"/>
</dbReference>
<dbReference type="RefSeq" id="WP_150276975.1">
    <property type="nucleotide sequence ID" value="NZ_VTTI01000002.1"/>
</dbReference>
<sequence length="591" mass="65043">MTFRPPALLAVIKESDFSVVITTGELEPAGPVYVHVNDAFTRMTGYSREELLGAAPSLLEGPDTDRTVLERLKSNLRAGDSFECQAWNYRKDGTPYLVEWTITRLRHDGEGLDYFFSVQQEITNLNPAQDRLEGQTRRLNALLNSSGAKHDPITGALNHRSMLLRLQRLIDQTAESGSVTGLVSLQFRRLDRIDRAFGVETINHLLSDIAKRLGNRLKPEESLARSHDHTFAVIISAEADAANDADHHLMKRARSFIAAVTEKDFEIAGEVLRVEVSAGIARAPTDGRHARELALLAEELAEGAANTDADPIRWADHSIKEAQRQEIKLEGDLQSAVSEKQLVLFYQPVMDLENGKAVGAEALLRWPLPEGQAPIGPDCFIPLAEQLGLMDELGGQVFEDACLQLRSWQALEGNAAFWISVNVAPSQLRDPNLAARFVDISRSIGVSPRCMKLEITENALEFDINCVRQVIDDLVAAGFSLALDDFGTGYSSLGRLIDIPFNLIKVDKAFVWQSPDGRGAGVVASLAQLSRHLHIEALGEGVETPAQEAFLRSLNYRFAQGFYYAKPMAAADFAVWAGWLPDQAHVGVATT</sequence>
<dbReference type="PROSITE" id="PS50887">
    <property type="entry name" value="GGDEF"/>
    <property type="match status" value="1"/>
</dbReference>
<evidence type="ECO:0000259" key="1">
    <source>
        <dbReference type="PROSITE" id="PS50112"/>
    </source>
</evidence>
<dbReference type="Pfam" id="PF00563">
    <property type="entry name" value="EAL"/>
    <property type="match status" value="1"/>
</dbReference>
<evidence type="ECO:0000313" key="6">
    <source>
        <dbReference type="Proteomes" id="UP000638188"/>
    </source>
</evidence>
<dbReference type="InterPro" id="IPR035919">
    <property type="entry name" value="EAL_sf"/>
</dbReference>
<accession>A0ABQ1PS59</accession>
<dbReference type="InterPro" id="IPR050706">
    <property type="entry name" value="Cyclic-di-GMP_PDE-like"/>
</dbReference>
<dbReference type="Gene3D" id="3.30.450.20">
    <property type="entry name" value="PAS domain"/>
    <property type="match status" value="1"/>
</dbReference>
<comment type="caution">
    <text evidence="5">The sequence shown here is derived from an EMBL/GenBank/DDBJ whole genome shotgun (WGS) entry which is preliminary data.</text>
</comment>
<dbReference type="Pfam" id="PF00990">
    <property type="entry name" value="GGDEF"/>
    <property type="match status" value="1"/>
</dbReference>
<dbReference type="PANTHER" id="PTHR33121:SF79">
    <property type="entry name" value="CYCLIC DI-GMP PHOSPHODIESTERASE PDED-RELATED"/>
    <property type="match status" value="1"/>
</dbReference>
<evidence type="ECO:0008006" key="7">
    <source>
        <dbReference type="Google" id="ProtNLM"/>
    </source>
</evidence>
<name>A0ABQ1PS59_9GAMM</name>
<organism evidence="5 6">
    <name type="scientific">Halopseudomonas salina</name>
    <dbReference type="NCBI Taxonomy" id="1323744"/>
    <lineage>
        <taxon>Bacteria</taxon>
        <taxon>Pseudomonadati</taxon>
        <taxon>Pseudomonadota</taxon>
        <taxon>Gammaproteobacteria</taxon>
        <taxon>Pseudomonadales</taxon>
        <taxon>Pseudomonadaceae</taxon>
        <taxon>Halopseudomonas</taxon>
    </lineage>
</organism>
<dbReference type="InterPro" id="IPR029787">
    <property type="entry name" value="Nucleotide_cyclase"/>
</dbReference>
<dbReference type="PANTHER" id="PTHR33121">
    <property type="entry name" value="CYCLIC DI-GMP PHOSPHODIESTERASE PDEF"/>
    <property type="match status" value="1"/>
</dbReference>
<keyword evidence="6" id="KW-1185">Reference proteome</keyword>
<dbReference type="Gene3D" id="3.20.20.450">
    <property type="entry name" value="EAL domain"/>
    <property type="match status" value="1"/>
</dbReference>
<gene>
    <name evidence="5" type="ORF">GCM10007418_22060</name>
</gene>
<dbReference type="Pfam" id="PF13426">
    <property type="entry name" value="PAS_9"/>
    <property type="match status" value="1"/>
</dbReference>
<dbReference type="PROSITE" id="PS50113">
    <property type="entry name" value="PAC"/>
    <property type="match status" value="1"/>
</dbReference>
<evidence type="ECO:0000259" key="4">
    <source>
        <dbReference type="PROSITE" id="PS50887"/>
    </source>
</evidence>
<dbReference type="CDD" id="cd01948">
    <property type="entry name" value="EAL"/>
    <property type="match status" value="1"/>
</dbReference>
<feature type="domain" description="EAL" evidence="3">
    <location>
        <begin position="326"/>
        <end position="581"/>
    </location>
</feature>
<dbReference type="SUPFAM" id="SSF55073">
    <property type="entry name" value="Nucleotide cyclase"/>
    <property type="match status" value="1"/>
</dbReference>
<reference evidence="6" key="1">
    <citation type="journal article" date="2019" name="Int. J. Syst. Evol. Microbiol.">
        <title>The Global Catalogue of Microorganisms (GCM) 10K type strain sequencing project: providing services to taxonomists for standard genome sequencing and annotation.</title>
        <authorList>
            <consortium name="The Broad Institute Genomics Platform"/>
            <consortium name="The Broad Institute Genome Sequencing Center for Infectious Disease"/>
            <person name="Wu L."/>
            <person name="Ma J."/>
        </authorList>
    </citation>
    <scope>NUCLEOTIDE SEQUENCE [LARGE SCALE GENOMIC DNA]</scope>
    <source>
        <strain evidence="6">CGMCC 1.12482</strain>
    </source>
</reference>
<dbReference type="InterPro" id="IPR000014">
    <property type="entry name" value="PAS"/>
</dbReference>
<proteinExistence type="predicted"/>
<dbReference type="InterPro" id="IPR043128">
    <property type="entry name" value="Rev_trsase/Diguanyl_cyclase"/>
</dbReference>